<name>A0ABV2SYN6_9BACT</name>
<dbReference type="InterPro" id="IPR011646">
    <property type="entry name" value="KAP_P-loop"/>
</dbReference>
<evidence type="ECO:0000313" key="3">
    <source>
        <dbReference type="Proteomes" id="UP001549749"/>
    </source>
</evidence>
<dbReference type="PANTHER" id="PTHR22674:SF6">
    <property type="entry name" value="NTPASE KAP FAMILY P-LOOP DOMAIN-CONTAINING PROTEIN 1"/>
    <property type="match status" value="1"/>
</dbReference>
<dbReference type="InterPro" id="IPR052754">
    <property type="entry name" value="NTPase_KAP_P-loop"/>
</dbReference>
<comment type="caution">
    <text evidence="2">The sequence shown here is derived from an EMBL/GenBank/DDBJ whole genome shotgun (WGS) entry which is preliminary data.</text>
</comment>
<organism evidence="2 3">
    <name type="scientific">Chitinophaga defluvii</name>
    <dbReference type="NCBI Taxonomy" id="3163343"/>
    <lineage>
        <taxon>Bacteria</taxon>
        <taxon>Pseudomonadati</taxon>
        <taxon>Bacteroidota</taxon>
        <taxon>Chitinophagia</taxon>
        <taxon>Chitinophagales</taxon>
        <taxon>Chitinophagaceae</taxon>
        <taxon>Chitinophaga</taxon>
    </lineage>
</organism>
<accession>A0ABV2SYN6</accession>
<dbReference type="PANTHER" id="PTHR22674">
    <property type="entry name" value="NTPASE, KAP FAMILY P-LOOP DOMAIN-CONTAINING 1"/>
    <property type="match status" value="1"/>
</dbReference>
<dbReference type="Gene3D" id="3.40.50.300">
    <property type="entry name" value="P-loop containing nucleotide triphosphate hydrolases"/>
    <property type="match status" value="1"/>
</dbReference>
<proteinExistence type="predicted"/>
<dbReference type="SUPFAM" id="SSF52540">
    <property type="entry name" value="P-loop containing nucleoside triphosphate hydrolases"/>
    <property type="match status" value="1"/>
</dbReference>
<reference evidence="2 3" key="1">
    <citation type="submission" date="2024-06" db="EMBL/GenBank/DDBJ databases">
        <title>Chitinophaga defluvii sp. nov., isolated from municipal sewage.</title>
        <authorList>
            <person name="Zhang L."/>
        </authorList>
    </citation>
    <scope>NUCLEOTIDE SEQUENCE [LARGE SCALE GENOMIC DNA]</scope>
    <source>
        <strain evidence="2 3">H8</strain>
    </source>
</reference>
<dbReference type="InterPro" id="IPR027417">
    <property type="entry name" value="P-loop_NTPase"/>
</dbReference>
<feature type="domain" description="KAP NTPase" evidence="1">
    <location>
        <begin position="23"/>
        <end position="298"/>
    </location>
</feature>
<protein>
    <submittedName>
        <fullName evidence="2">P-loop NTPase fold protein</fullName>
    </submittedName>
</protein>
<evidence type="ECO:0000259" key="1">
    <source>
        <dbReference type="Pfam" id="PF07693"/>
    </source>
</evidence>
<dbReference type="RefSeq" id="WP_354658541.1">
    <property type="nucleotide sequence ID" value="NZ_JBEXAC010000001.1"/>
</dbReference>
<evidence type="ECO:0000313" key="2">
    <source>
        <dbReference type="EMBL" id="MET6995892.1"/>
    </source>
</evidence>
<sequence>MIKDIHIDKPASLQSEDCFQRYEFSKRIASIIATPKIDKSLIVGLYGKWGEGKTSVMNFVQQELPEETVIVNFNPWMFADEQHLLKSFFSILADALGEKINNGKEQWGKIFADYGDAIGDAAEYIPKVGRSIKWLGKLGQKLSTVSVEKLKSRVDKIIRESGKNIVVFVDDIDRLDIQEIQYVFKLVKLVGDFPRTAYVLSFDDEMVSAALALKYGGDKKAAGYNFLEKIIQVPLKIPKASKKALYKYTADLLNSVMTDAGIELNKEEVNDFIEAFNTAFLPFMDNPRMAIRYANTLAFSLPLLNGEVNTGNLIIIEGIKIFYPELYDFIRSNAYLFTQRTGNREYDHEQPEKEQVRNKLSSAIDIYTMDKRTAIIEILQQLFPQLKAVYDNTSFPDSAYTRWKKERKICSAKYFDRYFSYTVQEGDLPDNYFDQLLADLQNNTVESLVTKLSQAVGQYGAFDIVQKFRMQEEELNEIQSENLAMVLAQIGQSFPVEEDIHFATTYAQSANLIARLIRNITAAKRLSLVLKLLTASPSLEYAMEINYWLMYREKNYPTTAIFSEQDEVAIQQHLVTLFKEKMTYDNFFTLVSDGNLWRILAWWSKWDDQKGALKTFWSEHLGRGNNHEFALKLIKVFTPTINASSYNPQNKQVNSSSYKSGFYDANFDALSEVIDVDLLSKNLIAFYGDNPHKEGPSVISARDPIDDKTLVSIFQWFMKNKLVESKLKE</sequence>
<dbReference type="Proteomes" id="UP001549749">
    <property type="component" value="Unassembled WGS sequence"/>
</dbReference>
<dbReference type="EMBL" id="JBEXAC010000001">
    <property type="protein sequence ID" value="MET6995892.1"/>
    <property type="molecule type" value="Genomic_DNA"/>
</dbReference>
<dbReference type="Pfam" id="PF07693">
    <property type="entry name" value="KAP_NTPase"/>
    <property type="match status" value="1"/>
</dbReference>
<keyword evidence="3" id="KW-1185">Reference proteome</keyword>
<gene>
    <name evidence="2" type="ORF">ABR189_00860</name>
</gene>